<protein>
    <submittedName>
        <fullName evidence="2">(Mediterranean fruit fly) hypothetical protein</fullName>
    </submittedName>
</protein>
<dbReference type="Proteomes" id="UP000606786">
    <property type="component" value="Unassembled WGS sequence"/>
</dbReference>
<dbReference type="InterPro" id="IPR012337">
    <property type="entry name" value="RNaseH-like_sf"/>
</dbReference>
<accession>A0A811UNU6</accession>
<dbReference type="AlphaFoldDB" id="A0A811UNU6"/>
<gene>
    <name evidence="2" type="ORF">CCAP1982_LOCUS9346</name>
</gene>
<dbReference type="InterPro" id="IPR036397">
    <property type="entry name" value="RNaseH_sf"/>
</dbReference>
<name>A0A811UNU6_CERCA</name>
<dbReference type="Gene3D" id="1.10.340.70">
    <property type="match status" value="1"/>
</dbReference>
<dbReference type="InterPro" id="IPR041588">
    <property type="entry name" value="Integrase_H2C2"/>
</dbReference>
<dbReference type="GO" id="GO:0003676">
    <property type="term" value="F:nucleic acid binding"/>
    <property type="evidence" value="ECO:0007669"/>
    <property type="project" value="InterPro"/>
</dbReference>
<sequence length="102" mass="11469">MGVKKTFARVSQKFYCPKMKLDIAKYARACKTCQQVKPENSQPAGGMIKRTKAVELWEMICVDLVGPLVKSTQGYQYILTVVDYFSKFPLLSPLRTATAKSV</sequence>
<feature type="domain" description="Integrase zinc-binding" evidence="1">
    <location>
        <begin position="1"/>
        <end position="38"/>
    </location>
</feature>
<comment type="caution">
    <text evidence="2">The sequence shown here is derived from an EMBL/GenBank/DDBJ whole genome shotgun (WGS) entry which is preliminary data.</text>
</comment>
<dbReference type="Gene3D" id="3.30.420.10">
    <property type="entry name" value="Ribonuclease H-like superfamily/Ribonuclease H"/>
    <property type="match status" value="1"/>
</dbReference>
<dbReference type="PANTHER" id="PTHR47266">
    <property type="entry name" value="ENDONUCLEASE-RELATED"/>
    <property type="match status" value="1"/>
</dbReference>
<evidence type="ECO:0000313" key="3">
    <source>
        <dbReference type="Proteomes" id="UP000606786"/>
    </source>
</evidence>
<organism evidence="2 3">
    <name type="scientific">Ceratitis capitata</name>
    <name type="common">Mediterranean fruit fly</name>
    <name type="synonym">Tephritis capitata</name>
    <dbReference type="NCBI Taxonomy" id="7213"/>
    <lineage>
        <taxon>Eukaryota</taxon>
        <taxon>Metazoa</taxon>
        <taxon>Ecdysozoa</taxon>
        <taxon>Arthropoda</taxon>
        <taxon>Hexapoda</taxon>
        <taxon>Insecta</taxon>
        <taxon>Pterygota</taxon>
        <taxon>Neoptera</taxon>
        <taxon>Endopterygota</taxon>
        <taxon>Diptera</taxon>
        <taxon>Brachycera</taxon>
        <taxon>Muscomorpha</taxon>
        <taxon>Tephritoidea</taxon>
        <taxon>Tephritidae</taxon>
        <taxon>Ceratitis</taxon>
        <taxon>Ceratitis</taxon>
    </lineage>
</organism>
<keyword evidence="3" id="KW-1185">Reference proteome</keyword>
<dbReference type="EMBL" id="CAJHJT010000023">
    <property type="protein sequence ID" value="CAD7000872.1"/>
    <property type="molecule type" value="Genomic_DNA"/>
</dbReference>
<evidence type="ECO:0000259" key="1">
    <source>
        <dbReference type="Pfam" id="PF17921"/>
    </source>
</evidence>
<dbReference type="Pfam" id="PF17921">
    <property type="entry name" value="Integrase_H2C2"/>
    <property type="match status" value="1"/>
</dbReference>
<evidence type="ECO:0000313" key="2">
    <source>
        <dbReference type="EMBL" id="CAD7000872.1"/>
    </source>
</evidence>
<proteinExistence type="predicted"/>
<reference evidence="2" key="1">
    <citation type="submission" date="2020-11" db="EMBL/GenBank/DDBJ databases">
        <authorList>
            <person name="Whitehead M."/>
        </authorList>
    </citation>
    <scope>NUCLEOTIDE SEQUENCE</scope>
    <source>
        <strain evidence="2">EGII</strain>
    </source>
</reference>
<dbReference type="InterPro" id="IPR052160">
    <property type="entry name" value="Gypsy_RT_Integrase-like"/>
</dbReference>
<dbReference type="SUPFAM" id="SSF53098">
    <property type="entry name" value="Ribonuclease H-like"/>
    <property type="match status" value="1"/>
</dbReference>